<evidence type="ECO:0000259" key="17">
    <source>
        <dbReference type="Pfam" id="PF10531"/>
    </source>
</evidence>
<evidence type="ECO:0000256" key="6">
    <source>
        <dbReference type="ARBA" id="ARBA00022692"/>
    </source>
</evidence>
<keyword evidence="20" id="KW-1185">Reference proteome</keyword>
<feature type="domain" description="SLBB" evidence="18">
    <location>
        <begin position="195"/>
        <end position="272"/>
    </location>
</feature>
<keyword evidence="10" id="KW-0626">Porin</keyword>
<keyword evidence="13" id="KW-0998">Cell outer membrane</keyword>
<keyword evidence="11" id="KW-0472">Membrane</keyword>
<keyword evidence="3" id="KW-0813">Transport</keyword>
<evidence type="ECO:0000256" key="3">
    <source>
        <dbReference type="ARBA" id="ARBA00022448"/>
    </source>
</evidence>
<keyword evidence="4" id="KW-1134">Transmembrane beta strand</keyword>
<dbReference type="Pfam" id="PF02563">
    <property type="entry name" value="Poly_export"/>
    <property type="match status" value="1"/>
</dbReference>
<evidence type="ECO:0000256" key="10">
    <source>
        <dbReference type="ARBA" id="ARBA00023114"/>
    </source>
</evidence>
<feature type="signal peptide" evidence="15">
    <location>
        <begin position="1"/>
        <end position="26"/>
    </location>
</feature>
<sequence>MIAPTILKRLWSLLLASTFLILSSCAEDESTAAGPKLKIGDSISMAVYKQSDLTTSATISKSGEVSFPLIKNVKLEGLSVVEATEKIRSLYAEKYLVDPSVTLEVTNYSSERITVTGAVRGPGQFDIPGTGKYGLTAAIAAAGGLDARADRDRIVIYRASGRQETYSEDVLSTDRHIPLGSGDRVVVMESPFLNKRVSVLGKVGRPGPVAFPLDGKLDILTAIAGAGGFTPLANTKKVKINRGGQIIMIDVKALGEAGNKPFYLKEGDIVNVPERLF</sequence>
<organism evidence="19 20">
    <name type="scientific">Haloferula chungangensis</name>
    <dbReference type="NCBI Taxonomy" id="1048331"/>
    <lineage>
        <taxon>Bacteria</taxon>
        <taxon>Pseudomonadati</taxon>
        <taxon>Verrucomicrobiota</taxon>
        <taxon>Verrucomicrobiia</taxon>
        <taxon>Verrucomicrobiales</taxon>
        <taxon>Verrucomicrobiaceae</taxon>
        <taxon>Haloferula</taxon>
    </lineage>
</organism>
<dbReference type="EMBL" id="JBHTBS010000006">
    <property type="protein sequence ID" value="MFC7338073.1"/>
    <property type="molecule type" value="Genomic_DNA"/>
</dbReference>
<dbReference type="Pfam" id="PF22461">
    <property type="entry name" value="SLBB_2"/>
    <property type="match status" value="1"/>
</dbReference>
<evidence type="ECO:0000313" key="20">
    <source>
        <dbReference type="Proteomes" id="UP001596472"/>
    </source>
</evidence>
<evidence type="ECO:0000256" key="5">
    <source>
        <dbReference type="ARBA" id="ARBA00022597"/>
    </source>
</evidence>
<reference evidence="20" key="1">
    <citation type="journal article" date="2019" name="Int. J. Syst. Evol. Microbiol.">
        <title>The Global Catalogue of Microorganisms (GCM) 10K type strain sequencing project: providing services to taxonomists for standard genome sequencing and annotation.</title>
        <authorList>
            <consortium name="The Broad Institute Genomics Platform"/>
            <consortium name="The Broad Institute Genome Sequencing Center for Infectious Disease"/>
            <person name="Wu L."/>
            <person name="Ma J."/>
        </authorList>
    </citation>
    <scope>NUCLEOTIDE SEQUENCE [LARGE SCALE GENOMIC DNA]</scope>
    <source>
        <strain evidence="20">CGMCC 4.1467</strain>
    </source>
</reference>
<keyword evidence="8" id="KW-0625">Polysaccharide transport</keyword>
<evidence type="ECO:0000256" key="12">
    <source>
        <dbReference type="ARBA" id="ARBA00023139"/>
    </source>
</evidence>
<evidence type="ECO:0000256" key="9">
    <source>
        <dbReference type="ARBA" id="ARBA00023065"/>
    </source>
</evidence>
<accession>A0ABW2L6P1</accession>
<protein>
    <submittedName>
        <fullName evidence="19">Polysaccharide biosynthesis/export family protein</fullName>
    </submittedName>
</protein>
<dbReference type="PANTHER" id="PTHR33619:SF3">
    <property type="entry name" value="POLYSACCHARIDE EXPORT PROTEIN GFCE-RELATED"/>
    <property type="match status" value="1"/>
</dbReference>
<keyword evidence="12" id="KW-0564">Palmitate</keyword>
<evidence type="ECO:0000256" key="15">
    <source>
        <dbReference type="SAM" id="SignalP"/>
    </source>
</evidence>
<evidence type="ECO:0000256" key="2">
    <source>
        <dbReference type="ARBA" id="ARBA00009450"/>
    </source>
</evidence>
<comment type="caution">
    <text evidence="19">The sequence shown here is derived from an EMBL/GenBank/DDBJ whole genome shotgun (WGS) entry which is preliminary data.</text>
</comment>
<keyword evidence="7 15" id="KW-0732">Signal</keyword>
<comment type="similarity">
    <text evidence="2">Belongs to the BexD/CtrA/VexA family.</text>
</comment>
<evidence type="ECO:0000256" key="8">
    <source>
        <dbReference type="ARBA" id="ARBA00023047"/>
    </source>
</evidence>
<evidence type="ECO:0000259" key="18">
    <source>
        <dbReference type="Pfam" id="PF22461"/>
    </source>
</evidence>
<keyword evidence="5" id="KW-0762">Sugar transport</keyword>
<evidence type="ECO:0000256" key="1">
    <source>
        <dbReference type="ARBA" id="ARBA00004571"/>
    </source>
</evidence>
<dbReference type="PANTHER" id="PTHR33619">
    <property type="entry name" value="POLYSACCHARIDE EXPORT PROTEIN GFCE-RELATED"/>
    <property type="match status" value="1"/>
</dbReference>
<evidence type="ECO:0000259" key="16">
    <source>
        <dbReference type="Pfam" id="PF02563"/>
    </source>
</evidence>
<dbReference type="Proteomes" id="UP001596472">
    <property type="component" value="Unassembled WGS sequence"/>
</dbReference>
<dbReference type="RefSeq" id="WP_379712991.1">
    <property type="nucleotide sequence ID" value="NZ_JBHTBS010000006.1"/>
</dbReference>
<evidence type="ECO:0000256" key="13">
    <source>
        <dbReference type="ARBA" id="ARBA00023237"/>
    </source>
</evidence>
<feature type="domain" description="Soluble ligand binding" evidence="17">
    <location>
        <begin position="113"/>
        <end position="162"/>
    </location>
</feature>
<gene>
    <name evidence="19" type="ORF">ACFQY0_12845</name>
</gene>
<dbReference type="Pfam" id="PF10531">
    <property type="entry name" value="SLBB"/>
    <property type="match status" value="1"/>
</dbReference>
<dbReference type="InterPro" id="IPR054765">
    <property type="entry name" value="SLBB_dom"/>
</dbReference>
<feature type="domain" description="Polysaccharide export protein N-terminal" evidence="16">
    <location>
        <begin position="35"/>
        <end position="106"/>
    </location>
</feature>
<comment type="subcellular location">
    <subcellularLocation>
        <location evidence="1">Cell outer membrane</location>
        <topology evidence="1">Multi-pass membrane protein</topology>
    </subcellularLocation>
</comment>
<evidence type="ECO:0000313" key="19">
    <source>
        <dbReference type="EMBL" id="MFC7338073.1"/>
    </source>
</evidence>
<dbReference type="InterPro" id="IPR019554">
    <property type="entry name" value="Soluble_ligand-bd"/>
</dbReference>
<keyword evidence="9" id="KW-0406">Ion transport</keyword>
<dbReference type="InterPro" id="IPR003715">
    <property type="entry name" value="Poly_export_N"/>
</dbReference>
<keyword evidence="6" id="KW-0812">Transmembrane</keyword>
<evidence type="ECO:0000256" key="4">
    <source>
        <dbReference type="ARBA" id="ARBA00022452"/>
    </source>
</evidence>
<evidence type="ECO:0000256" key="7">
    <source>
        <dbReference type="ARBA" id="ARBA00022729"/>
    </source>
</evidence>
<evidence type="ECO:0000256" key="14">
    <source>
        <dbReference type="ARBA" id="ARBA00023288"/>
    </source>
</evidence>
<name>A0ABW2L6P1_9BACT</name>
<dbReference type="Gene3D" id="3.10.560.10">
    <property type="entry name" value="Outer membrane lipoprotein wza domain like"/>
    <property type="match status" value="2"/>
</dbReference>
<keyword evidence="14" id="KW-0449">Lipoprotein</keyword>
<feature type="chain" id="PRO_5046872382" evidence="15">
    <location>
        <begin position="27"/>
        <end position="277"/>
    </location>
</feature>
<evidence type="ECO:0000256" key="11">
    <source>
        <dbReference type="ARBA" id="ARBA00023136"/>
    </source>
</evidence>
<dbReference type="InterPro" id="IPR049712">
    <property type="entry name" value="Poly_export"/>
</dbReference>
<proteinExistence type="inferred from homology"/>